<organism evidence="1 2">
    <name type="scientific">Bipolaris oryzae ATCC 44560</name>
    <dbReference type="NCBI Taxonomy" id="930090"/>
    <lineage>
        <taxon>Eukaryota</taxon>
        <taxon>Fungi</taxon>
        <taxon>Dikarya</taxon>
        <taxon>Ascomycota</taxon>
        <taxon>Pezizomycotina</taxon>
        <taxon>Dothideomycetes</taxon>
        <taxon>Pleosporomycetidae</taxon>
        <taxon>Pleosporales</taxon>
        <taxon>Pleosporineae</taxon>
        <taxon>Pleosporaceae</taxon>
        <taxon>Bipolaris</taxon>
    </lineage>
</organism>
<protein>
    <submittedName>
        <fullName evidence="1">Uncharacterized protein</fullName>
    </submittedName>
</protein>
<dbReference type="SUPFAM" id="SSF50630">
    <property type="entry name" value="Acid proteases"/>
    <property type="match status" value="1"/>
</dbReference>
<dbReference type="HOGENOM" id="CLU_062046_0_0_1"/>
<evidence type="ECO:0000313" key="1">
    <source>
        <dbReference type="EMBL" id="EUC40373.1"/>
    </source>
</evidence>
<name>W6YS86_COCMI</name>
<reference evidence="1 2" key="1">
    <citation type="journal article" date="2013" name="PLoS Genet.">
        <title>Comparative genome structure, secondary metabolite, and effector coding capacity across Cochliobolus pathogens.</title>
        <authorList>
            <person name="Condon B.J."/>
            <person name="Leng Y."/>
            <person name="Wu D."/>
            <person name="Bushley K.E."/>
            <person name="Ohm R.A."/>
            <person name="Otillar R."/>
            <person name="Martin J."/>
            <person name="Schackwitz W."/>
            <person name="Grimwood J."/>
            <person name="MohdZainudin N."/>
            <person name="Xue C."/>
            <person name="Wang R."/>
            <person name="Manning V.A."/>
            <person name="Dhillon B."/>
            <person name="Tu Z.J."/>
            <person name="Steffenson B.J."/>
            <person name="Salamov A."/>
            <person name="Sun H."/>
            <person name="Lowry S."/>
            <person name="LaButti K."/>
            <person name="Han J."/>
            <person name="Copeland A."/>
            <person name="Lindquist E."/>
            <person name="Barry K."/>
            <person name="Schmutz J."/>
            <person name="Baker S.E."/>
            <person name="Ciuffetti L.M."/>
            <person name="Grigoriev I.V."/>
            <person name="Zhong S."/>
            <person name="Turgeon B.G."/>
        </authorList>
    </citation>
    <scope>NUCLEOTIDE SEQUENCE [LARGE SCALE GENOMIC DNA]</scope>
    <source>
        <strain evidence="1 2">ATCC 44560</strain>
    </source>
</reference>
<gene>
    <name evidence="1" type="ORF">COCMIDRAFT_41272</name>
</gene>
<dbReference type="OrthoDB" id="2747330at2759"/>
<dbReference type="RefSeq" id="XP_007693096.1">
    <property type="nucleotide sequence ID" value="XM_007694906.1"/>
</dbReference>
<dbReference type="GeneID" id="19124027"/>
<sequence length="245" mass="27580">MSNRLYSVTVLESIRGCRNVYDLGLDRTAFLTTKGSLTTYGDGLKNKQLVFIISSVEGQKGIAESDLIEGILGLQPHYGAGLIWEFLTFWAKLAPALPRPVFVADLKFNGIGEYTFRTIPSRPEDLPSNIVQAYYSIVLGYIYQDGLYLISQRRMLPDLYLYIRERNYEVKILSAFSKPQGLIDDKYYPGRLEESSEPHSALLGHPFFFAANMILKGNDSLLVGLVETFRESNSCIQDGSFCCLQ</sequence>
<dbReference type="KEGG" id="bor:COCMIDRAFT_41272"/>
<dbReference type="AlphaFoldDB" id="W6YS86"/>
<proteinExistence type="predicted"/>
<evidence type="ECO:0000313" key="2">
    <source>
        <dbReference type="Proteomes" id="UP000054032"/>
    </source>
</evidence>
<dbReference type="InterPro" id="IPR021109">
    <property type="entry name" value="Peptidase_aspartic_dom_sf"/>
</dbReference>
<dbReference type="EMBL" id="KI964170">
    <property type="protein sequence ID" value="EUC40373.1"/>
    <property type="molecule type" value="Genomic_DNA"/>
</dbReference>
<dbReference type="Proteomes" id="UP000054032">
    <property type="component" value="Unassembled WGS sequence"/>
</dbReference>
<keyword evidence="2" id="KW-1185">Reference proteome</keyword>
<accession>W6YS86</accession>